<dbReference type="Gene3D" id="3.10.180.10">
    <property type="entry name" value="2,3-Dihydroxybiphenyl 1,2-Dioxygenase, domain 1"/>
    <property type="match status" value="1"/>
</dbReference>
<evidence type="ECO:0000313" key="6">
    <source>
        <dbReference type="Proteomes" id="UP000017836"/>
    </source>
</evidence>
<dbReference type="GO" id="GO:0003868">
    <property type="term" value="F:4-hydroxyphenylpyruvate dioxygenase activity"/>
    <property type="evidence" value="ECO:0007669"/>
    <property type="project" value="UniProtKB-EC"/>
</dbReference>
<proteinExistence type="predicted"/>
<gene>
    <name evidence="5" type="ORF">AMTR_s00032p00156270</name>
</gene>
<comment type="pathway">
    <text evidence="1">Amino-acid degradation; L-phenylalanine degradation; acetoacetate and fumarate from L-phenylalanine: step 3/6.</text>
</comment>
<dbReference type="InterPro" id="IPR005956">
    <property type="entry name" value="4OHPhenylPyrv_dOase"/>
</dbReference>
<evidence type="ECO:0000256" key="1">
    <source>
        <dbReference type="ARBA" id="ARBA00005162"/>
    </source>
</evidence>
<dbReference type="STRING" id="13333.U5CNY3"/>
<dbReference type="InterPro" id="IPR029068">
    <property type="entry name" value="Glyas_Bleomycin-R_OHBP_Dase"/>
</dbReference>
<dbReference type="HOGENOM" id="CLU_1799036_0_0_1"/>
<keyword evidence="4" id="KW-0585">Phenylalanine catabolism</keyword>
<accession>U5CNY3</accession>
<name>U5CNY3_AMBTC</name>
<evidence type="ECO:0000313" key="5">
    <source>
        <dbReference type="EMBL" id="ERN14876.1"/>
    </source>
</evidence>
<evidence type="ECO:0000256" key="3">
    <source>
        <dbReference type="ARBA" id="ARBA00022878"/>
    </source>
</evidence>
<dbReference type="PANTHER" id="PTHR11959">
    <property type="entry name" value="4-HYDROXYPHENYLPYRUVATE DIOXYGENASE"/>
    <property type="match status" value="1"/>
</dbReference>
<sequence>MGTINGGLKLVGFKNFVRSNPKTDRIPPTKFHHIEFWCSDATNTSGRFQNALLMPLNAKSDLSTGNSVYSSYVLRSHDLIFAFTAPYLVNFSGNMSRNMPLPYFKPAEAREFVEAMGWESGLSGFWFLMLLRPSGRAWKAGRFQ</sequence>
<evidence type="ECO:0000256" key="2">
    <source>
        <dbReference type="ARBA" id="ARBA00013222"/>
    </source>
</evidence>
<keyword evidence="3" id="KW-0828">Tyrosine catabolism</keyword>
<dbReference type="EC" id="1.13.11.27" evidence="2"/>
<organism evidence="5 6">
    <name type="scientific">Amborella trichopoda</name>
    <dbReference type="NCBI Taxonomy" id="13333"/>
    <lineage>
        <taxon>Eukaryota</taxon>
        <taxon>Viridiplantae</taxon>
        <taxon>Streptophyta</taxon>
        <taxon>Embryophyta</taxon>
        <taxon>Tracheophyta</taxon>
        <taxon>Spermatophyta</taxon>
        <taxon>Magnoliopsida</taxon>
        <taxon>Amborellales</taxon>
        <taxon>Amborellaceae</taxon>
        <taxon>Amborella</taxon>
    </lineage>
</organism>
<dbReference type="AlphaFoldDB" id="U5CNY3"/>
<dbReference type="GO" id="GO:0006559">
    <property type="term" value="P:L-phenylalanine catabolic process"/>
    <property type="evidence" value="ECO:0007669"/>
    <property type="project" value="UniProtKB-KW"/>
</dbReference>
<dbReference type="PANTHER" id="PTHR11959:SF1">
    <property type="entry name" value="4-HYDROXYPHENYLPYRUVATE DIOXYGENASE"/>
    <property type="match status" value="1"/>
</dbReference>
<evidence type="ECO:0000256" key="4">
    <source>
        <dbReference type="ARBA" id="ARBA00023232"/>
    </source>
</evidence>
<dbReference type="SUPFAM" id="SSF54593">
    <property type="entry name" value="Glyoxalase/Bleomycin resistance protein/Dihydroxybiphenyl dioxygenase"/>
    <property type="match status" value="1"/>
</dbReference>
<protein>
    <recommendedName>
        <fullName evidence="2">4-hydroxyphenylpyruvate dioxygenase</fullName>
        <ecNumber evidence="2">1.13.11.27</ecNumber>
    </recommendedName>
</protein>
<dbReference type="EMBL" id="KI392518">
    <property type="protein sequence ID" value="ERN14876.1"/>
    <property type="molecule type" value="Genomic_DNA"/>
</dbReference>
<reference evidence="6" key="1">
    <citation type="journal article" date="2013" name="Science">
        <title>The Amborella genome and the evolution of flowering plants.</title>
        <authorList>
            <consortium name="Amborella Genome Project"/>
        </authorList>
    </citation>
    <scope>NUCLEOTIDE SEQUENCE [LARGE SCALE GENOMIC DNA]</scope>
</reference>
<dbReference type="Proteomes" id="UP000017836">
    <property type="component" value="Unassembled WGS sequence"/>
</dbReference>
<dbReference type="GO" id="GO:0006572">
    <property type="term" value="P:L-tyrosine catabolic process"/>
    <property type="evidence" value="ECO:0007669"/>
    <property type="project" value="UniProtKB-KW"/>
</dbReference>
<keyword evidence="6" id="KW-1185">Reference proteome</keyword>
<dbReference type="Gramene" id="ERN14876">
    <property type="protein sequence ID" value="ERN14876"/>
    <property type="gene ID" value="AMTR_s00032p00156270"/>
</dbReference>
<dbReference type="eggNOG" id="KOG0638">
    <property type="taxonomic scope" value="Eukaryota"/>
</dbReference>